<keyword evidence="1" id="KW-0732">Signal</keyword>
<dbReference type="PROSITE" id="PS51257">
    <property type="entry name" value="PROKAR_LIPOPROTEIN"/>
    <property type="match status" value="1"/>
</dbReference>
<dbReference type="GO" id="GO:0042597">
    <property type="term" value="C:periplasmic space"/>
    <property type="evidence" value="ECO:0007669"/>
    <property type="project" value="UniProtKB-ARBA"/>
</dbReference>
<dbReference type="PIRSF" id="PIRSF002741">
    <property type="entry name" value="MppA"/>
    <property type="match status" value="1"/>
</dbReference>
<dbReference type="EMBL" id="MVHJ01000014">
    <property type="protein sequence ID" value="ORA03628.1"/>
    <property type="molecule type" value="Genomic_DNA"/>
</dbReference>
<feature type="domain" description="Solute-binding protein family 5" evidence="2">
    <location>
        <begin position="77"/>
        <end position="439"/>
    </location>
</feature>
<feature type="chain" id="PRO_5038720214" description="Solute-binding protein family 5 domain-containing protein" evidence="1">
    <location>
        <begin position="23"/>
        <end position="543"/>
    </location>
</feature>
<dbReference type="InterPro" id="IPR030678">
    <property type="entry name" value="Peptide/Ni-bd"/>
</dbReference>
<dbReference type="InterPro" id="IPR039424">
    <property type="entry name" value="SBP_5"/>
</dbReference>
<dbReference type="Gene3D" id="3.40.190.10">
    <property type="entry name" value="Periplasmic binding protein-like II"/>
    <property type="match status" value="1"/>
</dbReference>
<accession>A0A1W9YU75</accession>
<dbReference type="PANTHER" id="PTHR30290:SF65">
    <property type="entry name" value="MONOACYL PHOSPHATIDYLINOSITOL TETRAMANNOSIDE-BINDING PROTEIN LPQW-RELATED"/>
    <property type="match status" value="1"/>
</dbReference>
<proteinExistence type="predicted"/>
<evidence type="ECO:0000313" key="4">
    <source>
        <dbReference type="Proteomes" id="UP000192366"/>
    </source>
</evidence>
<feature type="signal peptide" evidence="1">
    <location>
        <begin position="1"/>
        <end position="22"/>
    </location>
</feature>
<dbReference type="SUPFAM" id="SSF53850">
    <property type="entry name" value="Periplasmic binding protein-like II"/>
    <property type="match status" value="1"/>
</dbReference>
<evidence type="ECO:0000313" key="3">
    <source>
        <dbReference type="EMBL" id="ORA03628.1"/>
    </source>
</evidence>
<dbReference type="Proteomes" id="UP000192366">
    <property type="component" value="Unassembled WGS sequence"/>
</dbReference>
<protein>
    <recommendedName>
        <fullName evidence="2">Solute-binding protein family 5 domain-containing protein</fullName>
    </recommendedName>
</protein>
<dbReference type="PANTHER" id="PTHR30290">
    <property type="entry name" value="PERIPLASMIC BINDING COMPONENT OF ABC TRANSPORTER"/>
    <property type="match status" value="1"/>
</dbReference>
<dbReference type="GO" id="GO:0043190">
    <property type="term" value="C:ATP-binding cassette (ABC) transporter complex"/>
    <property type="evidence" value="ECO:0007669"/>
    <property type="project" value="InterPro"/>
</dbReference>
<dbReference type="STRING" id="564198.BST17_17275"/>
<dbReference type="Gene3D" id="3.10.105.10">
    <property type="entry name" value="Dipeptide-binding Protein, Domain 3"/>
    <property type="match status" value="1"/>
</dbReference>
<gene>
    <name evidence="3" type="ORF">BST17_17275</name>
</gene>
<dbReference type="Pfam" id="PF00496">
    <property type="entry name" value="SBP_bac_5"/>
    <property type="match status" value="1"/>
</dbReference>
<dbReference type="GO" id="GO:0015833">
    <property type="term" value="P:peptide transport"/>
    <property type="evidence" value="ECO:0007669"/>
    <property type="project" value="TreeGrafter"/>
</dbReference>
<dbReference type="GO" id="GO:1904680">
    <property type="term" value="F:peptide transmembrane transporter activity"/>
    <property type="evidence" value="ECO:0007669"/>
    <property type="project" value="TreeGrafter"/>
</dbReference>
<keyword evidence="4" id="KW-1185">Reference proteome</keyword>
<organism evidence="3 4">
    <name type="scientific">Mycolicibacterium bacteremicum</name>
    <name type="common">Mycobacterium bacteremicum</name>
    <dbReference type="NCBI Taxonomy" id="564198"/>
    <lineage>
        <taxon>Bacteria</taxon>
        <taxon>Bacillati</taxon>
        <taxon>Actinomycetota</taxon>
        <taxon>Actinomycetes</taxon>
        <taxon>Mycobacteriales</taxon>
        <taxon>Mycobacteriaceae</taxon>
        <taxon>Mycolicibacterium</taxon>
    </lineage>
</organism>
<dbReference type="OrthoDB" id="9046151at2"/>
<name>A0A1W9YU75_MYCBA</name>
<reference evidence="3 4" key="1">
    <citation type="submission" date="2017-02" db="EMBL/GenBank/DDBJ databases">
        <title>The new phylogeny of genus Mycobacterium.</title>
        <authorList>
            <person name="Tortoli E."/>
            <person name="Trovato A."/>
            <person name="Cirillo D.M."/>
        </authorList>
    </citation>
    <scope>NUCLEOTIDE SEQUENCE [LARGE SCALE GENOMIC DNA]</scope>
    <source>
        <strain evidence="3 4">DSM 45578</strain>
    </source>
</reference>
<comment type="caution">
    <text evidence="3">The sequence shown here is derived from an EMBL/GenBank/DDBJ whole genome shotgun (WGS) entry which is preliminary data.</text>
</comment>
<evidence type="ECO:0000259" key="2">
    <source>
        <dbReference type="Pfam" id="PF00496"/>
    </source>
</evidence>
<dbReference type="AlphaFoldDB" id="A0A1W9YU75"/>
<dbReference type="RefSeq" id="WP_083060120.1">
    <property type="nucleotide sequence ID" value="NZ_JACKVM010000014.1"/>
</dbReference>
<sequence length="543" mass="60643">MMRVRRIAAVALAVLVSACGTADPAPVSDTNAKGGHLTYLDAEAPASLQIQVSYWQNSLLKDQLLDRLVYQDPETFEFVPWIAESWTVDDPHLVYEFTIRDGVSYSDGQPVDAESVRRNLEWQANGDKDKGITRNTYFPKVQSIEADNDRRTVRVTLEKPYAPFIAVLTLNTAGLVADATIDATKEEQSIITNLIGSGPFVAQSQIPDKEIVLAKRRGYDWAPATAPHQGEAYLDTITVIPVTEDSVRVGALRAGQADAIRYSQPPDEKLLAREGFDVRGLRTPGLANTLDIRQSAPFLRDVNVRRAIGFGIDRNEILSTLYTENWKPAQNIVTRNFPGYVDRSDAVRYDPAEAVRLLEESGWTEVDDQGYRVKNGEQLAVKIYVDVYDHTAKPMYELIQRQLGRVGIRLVIRQTDFANYPTASIEDSVGLRRNGWPTADPVRLWQNYDSEGGDLYALDGADPTIDRLLRAQISATDPQQRLELLKEYNNYIIDNAYSVPLLEDTQIFAVAPRVQGFANAANSVPWFYNTWIDNSAVPASGEE</sequence>
<evidence type="ECO:0000256" key="1">
    <source>
        <dbReference type="SAM" id="SignalP"/>
    </source>
</evidence>
<dbReference type="InterPro" id="IPR000914">
    <property type="entry name" value="SBP_5_dom"/>
</dbReference>